<evidence type="ECO:0000313" key="3">
    <source>
        <dbReference type="Proteomes" id="UP000021816"/>
    </source>
</evidence>
<gene>
    <name evidence="2" type="ORF">AW10_03939</name>
</gene>
<reference evidence="2 3" key="1">
    <citation type="submission" date="2014-02" db="EMBL/GenBank/DDBJ databases">
        <title>Expanding our view of genomic diversity in Candidatus Accumulibacter clades.</title>
        <authorList>
            <person name="Skennerton C.T."/>
            <person name="Barr J.J."/>
            <person name="Slater F.R."/>
            <person name="Bond P.L."/>
            <person name="Tyson G.W."/>
        </authorList>
    </citation>
    <scope>NUCLEOTIDE SEQUENCE [LARGE SCALE GENOMIC DNA]</scope>
    <source>
        <strain evidence="3">BA-92</strain>
    </source>
</reference>
<protein>
    <recommendedName>
        <fullName evidence="4">Tetratricopeptide repeat protein</fullName>
    </recommendedName>
</protein>
<dbReference type="AlphaFoldDB" id="A0A011NPJ4"/>
<dbReference type="InterPro" id="IPR011990">
    <property type="entry name" value="TPR-like_helical_dom_sf"/>
</dbReference>
<dbReference type="PATRIC" id="fig|1454003.3.peg.3996"/>
<dbReference type="EMBL" id="JEMX01000109">
    <property type="protein sequence ID" value="EXI77246.1"/>
    <property type="molecule type" value="Genomic_DNA"/>
</dbReference>
<dbReference type="SUPFAM" id="SSF48452">
    <property type="entry name" value="TPR-like"/>
    <property type="match status" value="1"/>
</dbReference>
<comment type="caution">
    <text evidence="2">The sequence shown here is derived from an EMBL/GenBank/DDBJ whole genome shotgun (WGS) entry which is preliminary data.</text>
</comment>
<evidence type="ECO:0008006" key="4">
    <source>
        <dbReference type="Google" id="ProtNLM"/>
    </source>
</evidence>
<feature type="chain" id="PRO_5001461006" description="Tetratricopeptide repeat protein" evidence="1">
    <location>
        <begin position="35"/>
        <end position="210"/>
    </location>
</feature>
<keyword evidence="1" id="KW-0732">Signal</keyword>
<dbReference type="Proteomes" id="UP000021816">
    <property type="component" value="Unassembled WGS sequence"/>
</dbReference>
<sequence precursor="true">MFRDMIATSRVFFVILKRLVLASALSGITNTASAFDVTSVTEAELALSPSYCAYAQLFPRHNTPAAKRWAARMGEESFRHIHHYCWGLINLQRARRNTVSQQEKLQLLAASNADFNYVIKRAPKGFVLLPEILTRDGEVFLLRSLPNEANKSFAQARALKPDYWPAYSVWVEFLIYSGNKVEAKRLVETGLKYSPRSKVLREQYRLLGGN</sequence>
<proteinExistence type="predicted"/>
<evidence type="ECO:0000256" key="1">
    <source>
        <dbReference type="SAM" id="SignalP"/>
    </source>
</evidence>
<accession>A0A011NPJ4</accession>
<evidence type="ECO:0000313" key="2">
    <source>
        <dbReference type="EMBL" id="EXI77246.1"/>
    </source>
</evidence>
<organism evidence="2 3">
    <name type="scientific">Candidatus Accumulibacter appositus</name>
    <dbReference type="NCBI Taxonomy" id="1454003"/>
    <lineage>
        <taxon>Bacteria</taxon>
        <taxon>Pseudomonadati</taxon>
        <taxon>Pseudomonadota</taxon>
        <taxon>Betaproteobacteria</taxon>
        <taxon>Candidatus Accumulibacter</taxon>
    </lineage>
</organism>
<name>A0A011NPJ4_9PROT</name>
<feature type="signal peptide" evidence="1">
    <location>
        <begin position="1"/>
        <end position="34"/>
    </location>
</feature>
<dbReference type="STRING" id="1454003.AW10_03939"/>
<dbReference type="Gene3D" id="1.25.40.10">
    <property type="entry name" value="Tetratricopeptide repeat domain"/>
    <property type="match status" value="1"/>
</dbReference>